<feature type="chain" id="PRO_5019453760" description="SusC/RagA family TonB-linked outer membrane protein" evidence="1">
    <location>
        <begin position="31"/>
        <end position="162"/>
    </location>
</feature>
<feature type="signal peptide" evidence="1">
    <location>
        <begin position="1"/>
        <end position="30"/>
    </location>
</feature>
<dbReference type="Gene3D" id="2.60.40.1120">
    <property type="entry name" value="Carboxypeptidase-like, regulatory domain"/>
    <property type="match status" value="1"/>
</dbReference>
<dbReference type="InterPro" id="IPR037066">
    <property type="entry name" value="Plug_dom_sf"/>
</dbReference>
<dbReference type="FunFam" id="2.60.40.1120:FF:000003">
    <property type="entry name" value="Outer membrane protein Omp121"/>
    <property type="match status" value="1"/>
</dbReference>
<dbReference type="Gene3D" id="2.170.130.10">
    <property type="entry name" value="TonB-dependent receptor, plug domain"/>
    <property type="match status" value="1"/>
</dbReference>
<reference evidence="2 3" key="1">
    <citation type="submission" date="2018-08" db="EMBL/GenBank/DDBJ databases">
        <title>A genome reference for cultivated species of the human gut microbiota.</title>
        <authorList>
            <person name="Zou Y."/>
            <person name="Xue W."/>
            <person name="Luo G."/>
        </authorList>
    </citation>
    <scope>NUCLEOTIDE SEQUENCE [LARGE SCALE GENOMIC DNA]</scope>
    <source>
        <strain evidence="2 3">AM17-44</strain>
    </source>
</reference>
<dbReference type="InterPro" id="IPR008969">
    <property type="entry name" value="CarboxyPept-like_regulatory"/>
</dbReference>
<organism evidence="2 3">
    <name type="scientific">Phocaeicola plebeius</name>
    <dbReference type="NCBI Taxonomy" id="310297"/>
    <lineage>
        <taxon>Bacteria</taxon>
        <taxon>Pseudomonadati</taxon>
        <taxon>Bacteroidota</taxon>
        <taxon>Bacteroidia</taxon>
        <taxon>Bacteroidales</taxon>
        <taxon>Bacteroidaceae</taxon>
        <taxon>Phocaeicola</taxon>
    </lineage>
</organism>
<evidence type="ECO:0000313" key="2">
    <source>
        <dbReference type="EMBL" id="RHH39239.1"/>
    </source>
</evidence>
<gene>
    <name evidence="2" type="ORF">DW204_14280</name>
</gene>
<dbReference type="SUPFAM" id="SSF56935">
    <property type="entry name" value="Porins"/>
    <property type="match status" value="1"/>
</dbReference>
<dbReference type="EMBL" id="QRJS01000057">
    <property type="protein sequence ID" value="RHH39239.1"/>
    <property type="molecule type" value="Genomic_DNA"/>
</dbReference>
<keyword evidence="1" id="KW-0732">Signal</keyword>
<dbReference type="RefSeq" id="WP_118244639.1">
    <property type="nucleotide sequence ID" value="NZ_JBKVRK010000001.1"/>
</dbReference>
<proteinExistence type="predicted"/>
<evidence type="ECO:0000313" key="3">
    <source>
        <dbReference type="Proteomes" id="UP000284998"/>
    </source>
</evidence>
<name>A0A414WQH7_9BACT</name>
<dbReference type="AlphaFoldDB" id="A0A414WQH7"/>
<protein>
    <recommendedName>
        <fullName evidence="4">SusC/RagA family TonB-linked outer membrane protein</fullName>
    </recommendedName>
</protein>
<dbReference type="Pfam" id="PF13715">
    <property type="entry name" value="CarbopepD_reg_2"/>
    <property type="match status" value="1"/>
</dbReference>
<accession>A0A414WQH7</accession>
<dbReference type="Proteomes" id="UP000284998">
    <property type="component" value="Unassembled WGS sequence"/>
</dbReference>
<evidence type="ECO:0000256" key="1">
    <source>
        <dbReference type="SAM" id="SignalP"/>
    </source>
</evidence>
<dbReference type="SUPFAM" id="SSF49464">
    <property type="entry name" value="Carboxypeptidase regulatory domain-like"/>
    <property type="match status" value="1"/>
</dbReference>
<comment type="caution">
    <text evidence="2">The sequence shown here is derived from an EMBL/GenBank/DDBJ whole genome shotgun (WGS) entry which is preliminary data.</text>
</comment>
<sequence>MKHNSIRQMWQALRVFMLLFACCVSSIAWGQGTNSVKGHITDGNGEPLIGVSILVKHTNNGTVSDLDGNFTLSVNPGDILRVTYVGYASQEIPAVSGKIMRIVLKEDTELLDEVVVVGYGTQKKVNLTGAVSAVTSEDLMNKPVMSTAQAIAGLAPGGKDKI</sequence>
<evidence type="ECO:0008006" key="4">
    <source>
        <dbReference type="Google" id="ProtNLM"/>
    </source>
</evidence>